<name>A0A7H0YFB6_9BACL</name>
<evidence type="ECO:0000313" key="2">
    <source>
        <dbReference type="Proteomes" id="UP000516384"/>
    </source>
</evidence>
<organism evidence="1 2">
    <name type="scientific">Paenibacillus peoriae</name>
    <dbReference type="NCBI Taxonomy" id="59893"/>
    <lineage>
        <taxon>Bacteria</taxon>
        <taxon>Bacillati</taxon>
        <taxon>Bacillota</taxon>
        <taxon>Bacilli</taxon>
        <taxon>Bacillales</taxon>
        <taxon>Paenibacillaceae</taxon>
        <taxon>Paenibacillus</taxon>
    </lineage>
</organism>
<reference evidence="1 2" key="1">
    <citation type="submission" date="2020-09" db="EMBL/GenBank/DDBJ databases">
        <title>Characterization of Paenibacillus peoriae strain ZF390 with broad-spectrum antimicrobial activity as a potential biocontrol agent.</title>
        <authorList>
            <person name="Li L."/>
            <person name="Zhao Y."/>
            <person name="Li B."/>
            <person name="Xie X."/>
        </authorList>
    </citation>
    <scope>NUCLEOTIDE SEQUENCE [LARGE SCALE GENOMIC DNA]</scope>
    <source>
        <strain evidence="1 2">ZF390</strain>
    </source>
</reference>
<dbReference type="AlphaFoldDB" id="A0A7H0YFB6"/>
<proteinExistence type="predicted"/>
<accession>A0A7H0YFB6</accession>
<dbReference type="EMBL" id="CP061172">
    <property type="protein sequence ID" value="QNR69774.1"/>
    <property type="molecule type" value="Genomic_DNA"/>
</dbReference>
<evidence type="ECO:0000313" key="1">
    <source>
        <dbReference type="EMBL" id="QNR69774.1"/>
    </source>
</evidence>
<sequence>MANPEQLLLLYPYSLSDVAVEMGLDRWQFVNQIITKIEKDTGYKIKEETNIYHVDREQGSGRAANHRYSKEAINLFAKVRSNEKYEIVDTSGNIIGTGNNYVVLIEN</sequence>
<protein>
    <submittedName>
        <fullName evidence="1">Uncharacterized protein</fullName>
    </submittedName>
</protein>
<dbReference type="Proteomes" id="UP000516384">
    <property type="component" value="Chromosome"/>
</dbReference>
<dbReference type="RefSeq" id="WP_190299373.1">
    <property type="nucleotide sequence ID" value="NZ_CP061172.1"/>
</dbReference>
<gene>
    <name evidence="1" type="ORF">IAQ67_12640</name>
</gene>